<keyword evidence="1" id="KW-0175">Coiled coil</keyword>
<gene>
    <name evidence="3" type="ORF">EVOR1521_LOCUS30885</name>
</gene>
<reference evidence="3" key="1">
    <citation type="submission" date="2023-08" db="EMBL/GenBank/DDBJ databases">
        <authorList>
            <person name="Chen Y."/>
            <person name="Shah S."/>
            <person name="Dougan E. K."/>
            <person name="Thang M."/>
            <person name="Chan C."/>
        </authorList>
    </citation>
    <scope>NUCLEOTIDE SEQUENCE</scope>
</reference>
<evidence type="ECO:0000313" key="3">
    <source>
        <dbReference type="EMBL" id="CAJ1409918.1"/>
    </source>
</evidence>
<evidence type="ECO:0000313" key="4">
    <source>
        <dbReference type="Proteomes" id="UP001178507"/>
    </source>
</evidence>
<sequence length="605" mass="65926">MTQTLERRGSRAWRLSPAADSAQDAEQHRRQRAWRQRNWVPATSDEISDPEAFFKLFCSSCNCFLSDKGLMMQMLANESSICFATEKQPQDIVLQDEAGKTPGVCDCKVRDMACGCGARLGYHLLSACEVCEESGTRQRWFLCPRCVEAEPAEPVDLEATEPVAAPPPALATPRFAADSPPQFGEAAIAAVPLPRILAERDQQAEEPADRSEAELAKREAELTRRERLVTQKEEELKTLESQLQAQASQAQVQQGVPTPCKPVVSRRAERPQAPTPALQTQMTPQLTTQMTPQVSQTPHTQTIPQMTPPQMSQMTQMTHQETPKQPATEADLRKWQAVQREAAEAQQRVQAAEEATFEDTKEPQGRLDFAQRLAEKRRELSRWQRSLEEKSAALEEMEQKLGFSAMSSRSGLRDVAAFAAASAEHFDAAQLAAALGRGAVVGAFGAARLLAAAARPVLGATKVAANAAVAFAVSGYTAAVERSTQEAQDRALQDATSLRRARYYAAAAASPQVRDGCGVPPAPRREFLESPGLSTRGAVGFDRSSPWPSPIYPVSPMPTHGVHGAHGAAGLAPVMEREGLVGWLRRTSGCHRRSSAYGAHGSRFR</sequence>
<dbReference type="InterPro" id="IPR026768">
    <property type="entry name" value="YPEH2ZP"/>
</dbReference>
<feature type="region of interest" description="Disordered" evidence="2">
    <location>
        <begin position="1"/>
        <end position="32"/>
    </location>
</feature>
<proteinExistence type="predicted"/>
<name>A0AA36JRR2_9DINO</name>
<dbReference type="AlphaFoldDB" id="A0AA36JRR2"/>
<feature type="coiled-coil region" evidence="1">
    <location>
        <begin position="335"/>
        <end position="400"/>
    </location>
</feature>
<protein>
    <submittedName>
        <fullName evidence="3">Uncharacterized protein</fullName>
    </submittedName>
</protein>
<organism evidence="3 4">
    <name type="scientific">Effrenium voratum</name>
    <dbReference type="NCBI Taxonomy" id="2562239"/>
    <lineage>
        <taxon>Eukaryota</taxon>
        <taxon>Sar</taxon>
        <taxon>Alveolata</taxon>
        <taxon>Dinophyceae</taxon>
        <taxon>Suessiales</taxon>
        <taxon>Symbiodiniaceae</taxon>
        <taxon>Effrenium</taxon>
    </lineage>
</organism>
<evidence type="ECO:0000256" key="2">
    <source>
        <dbReference type="SAM" id="MobiDB-lite"/>
    </source>
</evidence>
<dbReference type="Proteomes" id="UP001178507">
    <property type="component" value="Unassembled WGS sequence"/>
</dbReference>
<keyword evidence="4" id="KW-1185">Reference proteome</keyword>
<dbReference type="Pfam" id="PF14976">
    <property type="entry name" value="YPEH2ZP"/>
    <property type="match status" value="1"/>
</dbReference>
<dbReference type="EMBL" id="CAUJNA010003794">
    <property type="protein sequence ID" value="CAJ1409918.1"/>
    <property type="molecule type" value="Genomic_DNA"/>
</dbReference>
<comment type="caution">
    <text evidence="3">The sequence shown here is derived from an EMBL/GenBank/DDBJ whole genome shotgun (WGS) entry which is preliminary data.</text>
</comment>
<evidence type="ECO:0000256" key="1">
    <source>
        <dbReference type="SAM" id="Coils"/>
    </source>
</evidence>
<accession>A0AA36JRR2</accession>
<feature type="coiled-coil region" evidence="1">
    <location>
        <begin position="222"/>
        <end position="249"/>
    </location>
</feature>